<dbReference type="Proteomes" id="UP000076532">
    <property type="component" value="Unassembled WGS sequence"/>
</dbReference>
<sequence>MPRENSFSDGDSGRSLTPDLPEVEDTVPQPLPTTRSEAPAIAVTQPTGGSVQPVMSEATVPSRPSVRPTFGVSAQSDPLDRFRASVHKVIRLHRSSTMFADRSDIGAEPGVDPRRDSAFAAYGHLRQNCFIEVVDYSAVRSSFGRMSNKTFINMLQHEGASAREPWVKVRWINIGGISWDVMSALALKYNLHPLALEDVLHQRGHARSKADYYSNHLFLRVLCHALARDNDISTDTVDPDIEIPRSFSPEPMDDVDENGVNAEGSEKDDEKTVFGTASVNRLSGVPGIGGRKKPYRGKKSHDPEAQNGSFTKLIHRGSTARVKRIQQEKTIDELKKGERVNVKISPMHIFLLRDGTVISIHPTPSLDYTAPITNRLRTRDGMLRTTADASLLVQSLLDLVVDSALQVVDEYHSKILKLEHDILLHPKMKTIRYLHILSGDLILHKRTLEPIKTVIYGLRRYDLDRCAALVDTTNTNEPAKVQGYMSHKAKIYLADVFDHMEHILTSLDMFASISENLINFTFNMVSNDMNQVMRRLTLATIIFLPLTLLTGYFCPAALRSPVGSCNFIPFWEIAIPVMIVVTSLFMWRDVMGAIHYVKKRWLVKQGNQKWKTD</sequence>
<dbReference type="PANTHER" id="PTHR46494">
    <property type="entry name" value="CORA FAMILY METAL ION TRANSPORTER (EUROFUNG)"/>
    <property type="match status" value="1"/>
</dbReference>
<comment type="similarity">
    <text evidence="2">Belongs to the CorA metal ion transporter (MIT) (TC 1.A.35) family.</text>
</comment>
<evidence type="ECO:0000313" key="11">
    <source>
        <dbReference type="Proteomes" id="UP000076532"/>
    </source>
</evidence>
<keyword evidence="5 9" id="KW-0812">Transmembrane</keyword>
<dbReference type="OrthoDB" id="165352at2759"/>
<evidence type="ECO:0000256" key="9">
    <source>
        <dbReference type="SAM" id="Phobius"/>
    </source>
</evidence>
<dbReference type="InterPro" id="IPR045861">
    <property type="entry name" value="CorA_cytoplasmic_dom"/>
</dbReference>
<reference evidence="10 11" key="1">
    <citation type="journal article" date="2016" name="Mol. Biol. Evol.">
        <title>Comparative Genomics of Early-Diverging Mushroom-Forming Fungi Provides Insights into the Origins of Lignocellulose Decay Capabilities.</title>
        <authorList>
            <person name="Nagy L.G."/>
            <person name="Riley R."/>
            <person name="Tritt A."/>
            <person name="Adam C."/>
            <person name="Daum C."/>
            <person name="Floudas D."/>
            <person name="Sun H."/>
            <person name="Yadav J.S."/>
            <person name="Pangilinan J."/>
            <person name="Larsson K.H."/>
            <person name="Matsuura K."/>
            <person name="Barry K."/>
            <person name="Labutti K."/>
            <person name="Kuo R."/>
            <person name="Ohm R.A."/>
            <person name="Bhattacharya S.S."/>
            <person name="Shirouzu T."/>
            <person name="Yoshinaga Y."/>
            <person name="Martin F.M."/>
            <person name="Grigoriev I.V."/>
            <person name="Hibbett D.S."/>
        </authorList>
    </citation>
    <scope>NUCLEOTIDE SEQUENCE [LARGE SCALE GENOMIC DNA]</scope>
    <source>
        <strain evidence="10 11">CBS 109695</strain>
    </source>
</reference>
<dbReference type="GO" id="GO:0015087">
    <property type="term" value="F:cobalt ion transmembrane transporter activity"/>
    <property type="evidence" value="ECO:0007669"/>
    <property type="project" value="TreeGrafter"/>
</dbReference>
<name>A0A165Z0W8_9AGAM</name>
<feature type="compositionally biased region" description="Basic residues" evidence="8">
    <location>
        <begin position="290"/>
        <end position="299"/>
    </location>
</feature>
<evidence type="ECO:0000313" key="10">
    <source>
        <dbReference type="EMBL" id="KZP10118.1"/>
    </source>
</evidence>
<dbReference type="PANTHER" id="PTHR46494:SF1">
    <property type="entry name" value="CORA FAMILY METAL ION TRANSPORTER (EUROFUNG)"/>
    <property type="match status" value="1"/>
</dbReference>
<dbReference type="Gene3D" id="3.30.460.20">
    <property type="entry name" value="CorA soluble domain-like"/>
    <property type="match status" value="1"/>
</dbReference>
<keyword evidence="6 9" id="KW-1133">Transmembrane helix</keyword>
<dbReference type="InterPro" id="IPR045863">
    <property type="entry name" value="CorA_TM1_TM2"/>
</dbReference>
<evidence type="ECO:0000256" key="8">
    <source>
        <dbReference type="SAM" id="MobiDB-lite"/>
    </source>
</evidence>
<feature type="region of interest" description="Disordered" evidence="8">
    <location>
        <begin position="237"/>
        <end position="313"/>
    </location>
</feature>
<organism evidence="10 11">
    <name type="scientific">Athelia psychrophila</name>
    <dbReference type="NCBI Taxonomy" id="1759441"/>
    <lineage>
        <taxon>Eukaryota</taxon>
        <taxon>Fungi</taxon>
        <taxon>Dikarya</taxon>
        <taxon>Basidiomycota</taxon>
        <taxon>Agaricomycotina</taxon>
        <taxon>Agaricomycetes</taxon>
        <taxon>Agaricomycetidae</taxon>
        <taxon>Atheliales</taxon>
        <taxon>Atheliaceae</taxon>
        <taxon>Athelia</taxon>
    </lineage>
</organism>
<keyword evidence="4" id="KW-1003">Cell membrane</keyword>
<dbReference type="GO" id="GO:0005886">
    <property type="term" value="C:plasma membrane"/>
    <property type="evidence" value="ECO:0007669"/>
    <property type="project" value="UniProtKB-SubCell"/>
</dbReference>
<dbReference type="GO" id="GO:0015095">
    <property type="term" value="F:magnesium ion transmembrane transporter activity"/>
    <property type="evidence" value="ECO:0007669"/>
    <property type="project" value="TreeGrafter"/>
</dbReference>
<proteinExistence type="inferred from homology"/>
<evidence type="ECO:0000256" key="7">
    <source>
        <dbReference type="ARBA" id="ARBA00023136"/>
    </source>
</evidence>
<dbReference type="Gene3D" id="1.20.58.340">
    <property type="entry name" value="Magnesium transport protein CorA, transmembrane region"/>
    <property type="match status" value="2"/>
</dbReference>
<accession>A0A165Z0W8</accession>
<dbReference type="GO" id="GO:0000287">
    <property type="term" value="F:magnesium ion binding"/>
    <property type="evidence" value="ECO:0007669"/>
    <property type="project" value="TreeGrafter"/>
</dbReference>
<keyword evidence="11" id="KW-1185">Reference proteome</keyword>
<dbReference type="InterPro" id="IPR002523">
    <property type="entry name" value="MgTranspt_CorA/ZnTranspt_ZntB"/>
</dbReference>
<feature type="region of interest" description="Disordered" evidence="8">
    <location>
        <begin position="1"/>
        <end position="72"/>
    </location>
</feature>
<dbReference type="AlphaFoldDB" id="A0A165Z0W8"/>
<dbReference type="GO" id="GO:0050897">
    <property type="term" value="F:cobalt ion binding"/>
    <property type="evidence" value="ECO:0007669"/>
    <property type="project" value="TreeGrafter"/>
</dbReference>
<dbReference type="SUPFAM" id="SSF144083">
    <property type="entry name" value="Magnesium transport protein CorA, transmembrane region"/>
    <property type="match status" value="1"/>
</dbReference>
<evidence type="ECO:0000256" key="6">
    <source>
        <dbReference type="ARBA" id="ARBA00022989"/>
    </source>
</evidence>
<gene>
    <name evidence="10" type="ORF">FIBSPDRAFT_872974</name>
</gene>
<dbReference type="SUPFAM" id="SSF143865">
    <property type="entry name" value="CorA soluble domain-like"/>
    <property type="match status" value="1"/>
</dbReference>
<keyword evidence="3" id="KW-0813">Transport</keyword>
<evidence type="ECO:0000256" key="4">
    <source>
        <dbReference type="ARBA" id="ARBA00022475"/>
    </source>
</evidence>
<evidence type="ECO:0000256" key="5">
    <source>
        <dbReference type="ARBA" id="ARBA00022692"/>
    </source>
</evidence>
<evidence type="ECO:0000256" key="3">
    <source>
        <dbReference type="ARBA" id="ARBA00022448"/>
    </source>
</evidence>
<evidence type="ECO:0008006" key="12">
    <source>
        <dbReference type="Google" id="ProtNLM"/>
    </source>
</evidence>
<feature type="transmembrane region" description="Helical" evidence="9">
    <location>
        <begin position="536"/>
        <end position="558"/>
    </location>
</feature>
<dbReference type="Pfam" id="PF01544">
    <property type="entry name" value="CorA"/>
    <property type="match status" value="1"/>
</dbReference>
<dbReference type="EMBL" id="KV417686">
    <property type="protein sequence ID" value="KZP10118.1"/>
    <property type="molecule type" value="Genomic_DNA"/>
</dbReference>
<feature type="transmembrane region" description="Helical" evidence="9">
    <location>
        <begin position="570"/>
        <end position="590"/>
    </location>
</feature>
<evidence type="ECO:0000256" key="2">
    <source>
        <dbReference type="ARBA" id="ARBA00009765"/>
    </source>
</evidence>
<dbReference type="STRING" id="436010.A0A165Z0W8"/>
<comment type="subcellular location">
    <subcellularLocation>
        <location evidence="1">Cell membrane</location>
        <topology evidence="1">Multi-pass membrane protein</topology>
    </subcellularLocation>
</comment>
<protein>
    <recommendedName>
        <fullName evidence="12">Cora-domain-containing protein</fullName>
    </recommendedName>
</protein>
<evidence type="ECO:0000256" key="1">
    <source>
        <dbReference type="ARBA" id="ARBA00004651"/>
    </source>
</evidence>
<keyword evidence="7 9" id="KW-0472">Membrane</keyword>